<dbReference type="HOGENOM" id="CLU_529600_0_0_2"/>
<dbReference type="InterPro" id="IPR008969">
    <property type="entry name" value="CarboxyPept-like_regulatory"/>
</dbReference>
<evidence type="ECO:0000256" key="2">
    <source>
        <dbReference type="SAM" id="Phobius"/>
    </source>
</evidence>
<feature type="domain" description="Big-1" evidence="3">
    <location>
        <begin position="313"/>
        <end position="380"/>
    </location>
</feature>
<proteinExistence type="predicted"/>
<dbReference type="AlphaFoldDB" id="C5A4Q6"/>
<dbReference type="GeneID" id="7987690"/>
<protein>
    <recommendedName>
        <fullName evidence="3">Big-1 domain-containing protein</fullName>
    </recommendedName>
</protein>
<dbReference type="InterPro" id="IPR003344">
    <property type="entry name" value="Big_1_dom"/>
</dbReference>
<accession>C5A4Q6</accession>
<dbReference type="PATRIC" id="fig|593117.10.peg.716"/>
<feature type="transmembrane region" description="Helical" evidence="2">
    <location>
        <begin position="429"/>
        <end position="452"/>
    </location>
</feature>
<sequence length="526" mass="57370">MKVKTLVPLVVLIASLILIDHVAASVSFDVSPVKETMSAPPGAIISVPVRVTNTGDEPLGNLTLSLIWNMENGLYVVNKTVYVGVNESRVFDLTLKVPELPSGYYNVTVRGTLGNVSVEKKLVLRVEKEVLYSLSIDVGERYIYGNDVRIGFSLVSHSNDRIIGPIWMKVYRNGTIVAEKAEITYLDPGERWNYTLVLNRPKIGIYSVTLSANMSGVYRKVEKTFVVYRRRFTYRAWYSDGELKVQVRLINGSPVKGIEVTVNGLKLKTDENGLVKYPTTSPGLYEIELNLDGVVEKTALYVGRLFINYEVRGNTLELRVLDSSGNPVPNVTLSIAGPKGEYQAVTDGKGKASLSLTALGYGTISITASAENYVGSSLTIAVPSPSPTTTTTTHRTTTSSTTPSPTTTTESTGSSSTAQTGPPSKGGGISWSLLGSVILFLAVFGGSIYLSFLRPHLIEEELGKYYFVKLRAPRIIPIRNFRWEKGMNAVEVRATKGNAKIEGSKVVWTIDELEPGEEAILQVVLG</sequence>
<dbReference type="SUPFAM" id="SSF49464">
    <property type="entry name" value="Carboxypeptidase regulatory domain-like"/>
    <property type="match status" value="1"/>
</dbReference>
<dbReference type="STRING" id="593117.TGAM_0716"/>
<evidence type="ECO:0000256" key="1">
    <source>
        <dbReference type="SAM" id="MobiDB-lite"/>
    </source>
</evidence>
<dbReference type="RefSeq" id="WP_015858336.1">
    <property type="nucleotide sequence ID" value="NC_012804.1"/>
</dbReference>
<feature type="compositionally biased region" description="Low complexity" evidence="1">
    <location>
        <begin position="387"/>
        <end position="423"/>
    </location>
</feature>
<gene>
    <name evidence="4" type="ordered locus">TGAM_0716</name>
</gene>
<evidence type="ECO:0000313" key="4">
    <source>
        <dbReference type="EMBL" id="ACS33218.1"/>
    </source>
</evidence>
<dbReference type="Proteomes" id="UP000001488">
    <property type="component" value="Chromosome"/>
</dbReference>
<name>C5A4Q6_THEGJ</name>
<keyword evidence="2" id="KW-0812">Transmembrane</keyword>
<dbReference type="KEGG" id="tga:TGAM_0716"/>
<evidence type="ECO:0000313" key="5">
    <source>
        <dbReference type="Proteomes" id="UP000001488"/>
    </source>
</evidence>
<dbReference type="PaxDb" id="593117-TGAM_0716"/>
<dbReference type="EMBL" id="CP001398">
    <property type="protein sequence ID" value="ACS33218.1"/>
    <property type="molecule type" value="Genomic_DNA"/>
</dbReference>
<dbReference type="InterPro" id="IPR013783">
    <property type="entry name" value="Ig-like_fold"/>
</dbReference>
<dbReference type="Pfam" id="PF02369">
    <property type="entry name" value="Big_1"/>
    <property type="match status" value="1"/>
</dbReference>
<keyword evidence="2" id="KW-1133">Transmembrane helix</keyword>
<dbReference type="eggNOG" id="arCOG05791">
    <property type="taxonomic scope" value="Archaea"/>
</dbReference>
<keyword evidence="2" id="KW-0472">Membrane</keyword>
<organism evidence="4 5">
    <name type="scientific">Thermococcus gammatolerans (strain DSM 15229 / JCM 11827 / EJ3)</name>
    <dbReference type="NCBI Taxonomy" id="593117"/>
    <lineage>
        <taxon>Archaea</taxon>
        <taxon>Methanobacteriati</taxon>
        <taxon>Methanobacteriota</taxon>
        <taxon>Thermococci</taxon>
        <taxon>Thermococcales</taxon>
        <taxon>Thermococcaceae</taxon>
        <taxon>Thermococcus</taxon>
    </lineage>
</organism>
<dbReference type="Gene3D" id="2.60.40.10">
    <property type="entry name" value="Immunoglobulins"/>
    <property type="match status" value="2"/>
</dbReference>
<evidence type="ECO:0000259" key="3">
    <source>
        <dbReference type="Pfam" id="PF02369"/>
    </source>
</evidence>
<keyword evidence="5" id="KW-1185">Reference proteome</keyword>
<feature type="region of interest" description="Disordered" evidence="1">
    <location>
        <begin position="381"/>
        <end position="424"/>
    </location>
</feature>
<dbReference type="OrthoDB" id="86225at2157"/>
<reference evidence="4 5" key="1">
    <citation type="journal article" date="2007" name="Genome Biol.">
        <title>Genome analysis and genome-wide proteomics of Thermococcus gammatolerans, the most radioresistant organism known amongst the Archaea.</title>
        <authorList>
            <person name="Zivanovic Y."/>
            <person name="Armengaud J."/>
            <person name="Lagorce A."/>
            <person name="Leplat C."/>
            <person name="Guerin P."/>
            <person name="Dutertre M."/>
            <person name="Anthouard V."/>
            <person name="Forterre P."/>
            <person name="Wincker P."/>
            <person name="Confalonieri F."/>
        </authorList>
    </citation>
    <scope>NUCLEOTIDE SEQUENCE [LARGE SCALE GENOMIC DNA]</scope>
    <source>
        <strain evidence="5">DSM 15229 / JCM 11827 / EJ3</strain>
    </source>
</reference>